<comment type="caution">
    <text evidence="4">The sequence shown here is derived from an EMBL/GenBank/DDBJ whole genome shotgun (WGS) entry which is preliminary data.</text>
</comment>
<dbReference type="PANTHER" id="PTHR43278">
    <property type="entry name" value="NAD(P)H-DEPENDENT FMN-CONTAINING OXIDOREDUCTASE YWQN-RELATED"/>
    <property type="match status" value="1"/>
</dbReference>
<sequence>MKILGISGTQRPNGNSEILLKHSLKPFKNKGFETKHIKLSEIRVNPCKGCEECNKSGVCIIKDDMHQIYEAFRWCDGIIISSPVYSRNICSQLLAILDRHYAVKNERPLEGKFGGAIAVGRGAGQAITINAIYNWMLSCGVICVPGELNGVTAKASDPGDILQQKEALRQAEILGTNILKLIKKVKN</sequence>
<keyword evidence="2" id="KW-0288">FMN</keyword>
<evidence type="ECO:0000259" key="3">
    <source>
        <dbReference type="Pfam" id="PF03358"/>
    </source>
</evidence>
<dbReference type="SUPFAM" id="SSF52218">
    <property type="entry name" value="Flavoproteins"/>
    <property type="match status" value="1"/>
</dbReference>
<accession>A0A419TA91</accession>
<protein>
    <recommendedName>
        <fullName evidence="3">NADPH-dependent FMN reductase-like domain-containing protein</fullName>
    </recommendedName>
</protein>
<feature type="domain" description="NADPH-dependent FMN reductase-like" evidence="3">
    <location>
        <begin position="1"/>
        <end position="147"/>
    </location>
</feature>
<dbReference type="OrthoDB" id="9790975at2"/>
<evidence type="ECO:0000313" key="4">
    <source>
        <dbReference type="EMBL" id="RKD34383.1"/>
    </source>
</evidence>
<evidence type="ECO:0000313" key="5">
    <source>
        <dbReference type="Proteomes" id="UP000284177"/>
    </source>
</evidence>
<reference evidence="4 5" key="1">
    <citation type="submission" date="2016-08" db="EMBL/GenBank/DDBJ databases">
        <title>Novel Firmicutes and Novel Genomes.</title>
        <authorList>
            <person name="Poppleton D.I."/>
            <person name="Gribaldo S."/>
        </authorList>
    </citation>
    <scope>NUCLEOTIDE SEQUENCE [LARGE SCALE GENOMIC DNA]</scope>
    <source>
        <strain evidence="4 5">CTT3</strain>
    </source>
</reference>
<keyword evidence="1" id="KW-0285">Flavoprotein</keyword>
<keyword evidence="5" id="KW-1185">Reference proteome</keyword>
<dbReference type="InterPro" id="IPR005025">
    <property type="entry name" value="FMN_Rdtase-like_dom"/>
</dbReference>
<dbReference type="GO" id="GO:0016491">
    <property type="term" value="F:oxidoreductase activity"/>
    <property type="evidence" value="ECO:0007669"/>
    <property type="project" value="InterPro"/>
</dbReference>
<evidence type="ECO:0000256" key="2">
    <source>
        <dbReference type="ARBA" id="ARBA00022643"/>
    </source>
</evidence>
<evidence type="ECO:0000256" key="1">
    <source>
        <dbReference type="ARBA" id="ARBA00022630"/>
    </source>
</evidence>
<dbReference type="PANTHER" id="PTHR43278:SF1">
    <property type="entry name" value="IRON-SULFUR FLAVOPROTEIN MJ1083"/>
    <property type="match status" value="1"/>
</dbReference>
<dbReference type="InterPro" id="IPR051796">
    <property type="entry name" value="ISF_SsuE-like"/>
</dbReference>
<proteinExistence type="predicted"/>
<dbReference type="Pfam" id="PF03358">
    <property type="entry name" value="FMN_red"/>
    <property type="match status" value="1"/>
</dbReference>
<dbReference type="Gene3D" id="3.40.50.360">
    <property type="match status" value="1"/>
</dbReference>
<gene>
    <name evidence="4" type="ORF">BET03_00695</name>
</gene>
<dbReference type="InterPro" id="IPR029039">
    <property type="entry name" value="Flavoprotein-like_sf"/>
</dbReference>
<dbReference type="Proteomes" id="UP000284177">
    <property type="component" value="Unassembled WGS sequence"/>
</dbReference>
<dbReference type="AlphaFoldDB" id="A0A419TA91"/>
<name>A0A419TA91_9FIRM</name>
<dbReference type="EMBL" id="MCIB01000001">
    <property type="protein sequence ID" value="RKD34383.1"/>
    <property type="molecule type" value="Genomic_DNA"/>
</dbReference>
<dbReference type="RefSeq" id="WP_120166221.1">
    <property type="nucleotide sequence ID" value="NZ_MCIB01000001.1"/>
</dbReference>
<organism evidence="4 5">
    <name type="scientific">Thermohalobacter berrensis</name>
    <dbReference type="NCBI Taxonomy" id="99594"/>
    <lineage>
        <taxon>Bacteria</taxon>
        <taxon>Bacillati</taxon>
        <taxon>Bacillota</taxon>
        <taxon>Tissierellia</taxon>
        <taxon>Tissierellales</taxon>
        <taxon>Thermohalobacteraceae</taxon>
        <taxon>Thermohalobacter</taxon>
    </lineage>
</organism>